<dbReference type="GO" id="GO:0009313">
    <property type="term" value="P:oligosaccharide catabolic process"/>
    <property type="evidence" value="ECO:0007669"/>
    <property type="project" value="TreeGrafter"/>
</dbReference>
<evidence type="ECO:0000256" key="1">
    <source>
        <dbReference type="ARBA" id="ARBA00008061"/>
    </source>
</evidence>
<comment type="caution">
    <text evidence="5">The sequence shown here is derived from an EMBL/GenBank/DDBJ whole genome shotgun (WGS) entry which is preliminary data.</text>
</comment>
<dbReference type="AlphaFoldDB" id="A0A4U6QCW2"/>
<dbReference type="SUPFAM" id="SSF51445">
    <property type="entry name" value="(Trans)glycosidases"/>
    <property type="match status" value="1"/>
</dbReference>
<dbReference type="InterPro" id="IPR006047">
    <property type="entry name" value="GH13_cat_dom"/>
</dbReference>
<dbReference type="GO" id="GO:0004556">
    <property type="term" value="F:alpha-amylase activity"/>
    <property type="evidence" value="ECO:0007669"/>
    <property type="project" value="TreeGrafter"/>
</dbReference>
<dbReference type="PANTHER" id="PTHR10357:SF179">
    <property type="entry name" value="NEUTRAL AND BASIC AMINO ACID TRANSPORT PROTEIN RBAT"/>
    <property type="match status" value="1"/>
</dbReference>
<organism evidence="5 6">
    <name type="scientific">Nakamurella flava</name>
    <dbReference type="NCBI Taxonomy" id="2576308"/>
    <lineage>
        <taxon>Bacteria</taxon>
        <taxon>Bacillati</taxon>
        <taxon>Actinomycetota</taxon>
        <taxon>Actinomycetes</taxon>
        <taxon>Nakamurellales</taxon>
        <taxon>Nakamurellaceae</taxon>
        <taxon>Nakamurella</taxon>
    </lineage>
</organism>
<dbReference type="CDD" id="cd11332">
    <property type="entry name" value="AmyAc_OligoGlu_TS"/>
    <property type="match status" value="1"/>
</dbReference>
<dbReference type="PANTHER" id="PTHR10357">
    <property type="entry name" value="ALPHA-AMYLASE FAMILY MEMBER"/>
    <property type="match status" value="1"/>
</dbReference>
<dbReference type="Gene3D" id="3.90.400.10">
    <property type="entry name" value="Oligo-1,6-glucosidase, Domain 2"/>
    <property type="match status" value="1"/>
</dbReference>
<evidence type="ECO:0000256" key="2">
    <source>
        <dbReference type="ARBA" id="ARBA00023180"/>
    </source>
</evidence>
<keyword evidence="2" id="KW-0325">Glycoprotein</keyword>
<sequence>MPPGGTGRPPCNCCSSRYWSVWSWAAWPASSPSCSDPRAVTAAPPPRRSPVLSTDTTSAVESPAVPAGDDPLWWRTAVVYEVYPRSFADGDGDGIGDLPGLIGRLDHLVELGVDALWIAPWYPSPMKDGGYDVSDYRAIDPVFGTLADADELVAQAHRRGLRIIIDLVANHTSDQHALFQAALAAGPGSPERERYFFRDGRGPNGDEPPNDWISAFGGRAWTRLTGPDGRPEQWYLHLFAPEQPDLNWEHPDVVALFNEVLRFWFDRGVDGIRVDAASAMAKTPGLPDAGHAPGALFDSANWTDNPHWDVDDLHTILRRWRAIGDSYDPPRVFVTEAVVNGPERLSRYVRPDEMHTTFNFGYMKVGWDADGIRGIVDATRSALAGTGAPATWVLSSHDETRHVTRFGRTDTRTAVMGFDTGSGVDVDLGRRRARAAALLTLALPGSAYLYQGEELGLEEVDDLPDELLQDPTWERSGRTVRGRDGCRVPLPWSGEAPPFGFGPVSSRPWLPQPTRWSAFTAERQAQDAASTLSLYRSALRLRHSEAGLRGEDFAWVSGAPAAVVAFRRGTGAGQVQSWTNFGAESVALPDGALVLLDSTRGGSAGGPAVVGPDTTVWWRAVASV</sequence>
<dbReference type="Proteomes" id="UP000306985">
    <property type="component" value="Unassembled WGS sequence"/>
</dbReference>
<dbReference type="EMBL" id="SZZH01000004">
    <property type="protein sequence ID" value="TKV57858.1"/>
    <property type="molecule type" value="Genomic_DNA"/>
</dbReference>
<keyword evidence="6" id="KW-1185">Reference proteome</keyword>
<keyword evidence="5" id="KW-0378">Hydrolase</keyword>
<reference evidence="5 6" key="1">
    <citation type="submission" date="2019-05" db="EMBL/GenBank/DDBJ databases">
        <title>Nakamurella sp. N5BH11, whole genome shotgun sequence.</title>
        <authorList>
            <person name="Tuo L."/>
        </authorList>
    </citation>
    <scope>NUCLEOTIDE SEQUENCE [LARGE SCALE GENOMIC DNA]</scope>
    <source>
        <strain evidence="5 6">N5BH11</strain>
    </source>
</reference>
<dbReference type="SMART" id="SM00642">
    <property type="entry name" value="Aamy"/>
    <property type="match status" value="1"/>
</dbReference>
<protein>
    <submittedName>
        <fullName evidence="5">Glycoside hydrolase family 13 protein</fullName>
    </submittedName>
</protein>
<dbReference type="FunFam" id="3.90.400.10:FF:000001">
    <property type="entry name" value="Maltase A3, isoform A"/>
    <property type="match status" value="1"/>
</dbReference>
<comment type="similarity">
    <text evidence="1">Belongs to the glycosyl hydrolase 13 family.</text>
</comment>
<dbReference type="Pfam" id="PF00128">
    <property type="entry name" value="Alpha-amylase"/>
    <property type="match status" value="1"/>
</dbReference>
<proteinExistence type="inferred from homology"/>
<evidence type="ECO:0000259" key="4">
    <source>
        <dbReference type="SMART" id="SM00642"/>
    </source>
</evidence>
<feature type="compositionally biased region" description="Polar residues" evidence="3">
    <location>
        <begin position="51"/>
        <end position="60"/>
    </location>
</feature>
<feature type="region of interest" description="Disordered" evidence="3">
    <location>
        <begin position="35"/>
        <end position="65"/>
    </location>
</feature>
<evidence type="ECO:0000256" key="3">
    <source>
        <dbReference type="SAM" id="MobiDB-lite"/>
    </source>
</evidence>
<name>A0A4U6QCW2_9ACTN</name>
<dbReference type="OrthoDB" id="9043248at2"/>
<accession>A0A4U6QCW2</accession>
<dbReference type="InterPro" id="IPR017853">
    <property type="entry name" value="GH"/>
</dbReference>
<dbReference type="Gene3D" id="3.20.20.80">
    <property type="entry name" value="Glycosidases"/>
    <property type="match status" value="2"/>
</dbReference>
<evidence type="ECO:0000313" key="5">
    <source>
        <dbReference type="EMBL" id="TKV57858.1"/>
    </source>
</evidence>
<feature type="domain" description="Glycosyl hydrolase family 13 catalytic" evidence="4">
    <location>
        <begin position="81"/>
        <end position="487"/>
    </location>
</feature>
<dbReference type="InterPro" id="IPR045857">
    <property type="entry name" value="O16G_dom_2"/>
</dbReference>
<gene>
    <name evidence="5" type="ORF">FDO65_17165</name>
</gene>
<evidence type="ECO:0000313" key="6">
    <source>
        <dbReference type="Proteomes" id="UP000306985"/>
    </source>
</evidence>